<evidence type="ECO:0000256" key="1">
    <source>
        <dbReference type="ARBA" id="ARBA00004141"/>
    </source>
</evidence>
<feature type="transmembrane region" description="Helical" evidence="7">
    <location>
        <begin position="152"/>
        <end position="177"/>
    </location>
</feature>
<dbReference type="GO" id="GO:0005783">
    <property type="term" value="C:endoplasmic reticulum"/>
    <property type="evidence" value="ECO:0007669"/>
    <property type="project" value="TreeGrafter"/>
</dbReference>
<comment type="subcellular location">
    <subcellularLocation>
        <location evidence="1">Membrane</location>
        <topology evidence="1">Multi-pass membrane protein</topology>
    </subcellularLocation>
</comment>
<evidence type="ECO:0000256" key="5">
    <source>
        <dbReference type="ARBA" id="ARBA00023136"/>
    </source>
</evidence>
<dbReference type="GO" id="GO:0005794">
    <property type="term" value="C:Golgi apparatus"/>
    <property type="evidence" value="ECO:0007669"/>
    <property type="project" value="TreeGrafter"/>
</dbReference>
<evidence type="ECO:0000256" key="7">
    <source>
        <dbReference type="RuleBase" id="RU079119"/>
    </source>
</evidence>
<comment type="similarity">
    <text evidence="7">Belongs to the DHHC palmitoyltransferase family.</text>
</comment>
<feature type="region of interest" description="Disordered" evidence="8">
    <location>
        <begin position="331"/>
        <end position="387"/>
    </location>
</feature>
<feature type="region of interest" description="Disordered" evidence="8">
    <location>
        <begin position="422"/>
        <end position="441"/>
    </location>
</feature>
<dbReference type="EMBL" id="HBGA01037963">
    <property type="protein sequence ID" value="CAD9002783.1"/>
    <property type="molecule type" value="Transcribed_RNA"/>
</dbReference>
<dbReference type="GO" id="GO:0016020">
    <property type="term" value="C:membrane"/>
    <property type="evidence" value="ECO:0007669"/>
    <property type="project" value="UniProtKB-SubCell"/>
</dbReference>
<dbReference type="GO" id="GO:0019706">
    <property type="term" value="F:protein-cysteine S-palmitoyltransferase activity"/>
    <property type="evidence" value="ECO:0007669"/>
    <property type="project" value="UniProtKB-EC"/>
</dbReference>
<feature type="region of interest" description="Disordered" evidence="8">
    <location>
        <begin position="241"/>
        <end position="295"/>
    </location>
</feature>
<comment type="domain">
    <text evidence="7">The DHHC domain is required for palmitoyltransferase activity.</text>
</comment>
<keyword evidence="4 7" id="KW-1133">Transmembrane helix</keyword>
<dbReference type="PROSITE" id="PS50216">
    <property type="entry name" value="DHHC"/>
    <property type="match status" value="1"/>
</dbReference>
<name>A0A7S1I6N9_9EUGL</name>
<evidence type="ECO:0000256" key="2">
    <source>
        <dbReference type="ARBA" id="ARBA00022679"/>
    </source>
</evidence>
<keyword evidence="6 7" id="KW-0012">Acyltransferase</keyword>
<reference evidence="10" key="1">
    <citation type="submission" date="2021-01" db="EMBL/GenBank/DDBJ databases">
        <authorList>
            <person name="Corre E."/>
            <person name="Pelletier E."/>
            <person name="Niang G."/>
            <person name="Scheremetjew M."/>
            <person name="Finn R."/>
            <person name="Kale V."/>
            <person name="Holt S."/>
            <person name="Cochrane G."/>
            <person name="Meng A."/>
            <person name="Brown T."/>
            <person name="Cohen L."/>
        </authorList>
    </citation>
    <scope>NUCLEOTIDE SEQUENCE</scope>
    <source>
        <strain evidence="10">NIES-381</strain>
    </source>
</reference>
<dbReference type="GO" id="GO:0006612">
    <property type="term" value="P:protein targeting to membrane"/>
    <property type="evidence" value="ECO:0007669"/>
    <property type="project" value="TreeGrafter"/>
</dbReference>
<organism evidence="10">
    <name type="scientific">Eutreptiella gymnastica</name>
    <dbReference type="NCBI Taxonomy" id="73025"/>
    <lineage>
        <taxon>Eukaryota</taxon>
        <taxon>Discoba</taxon>
        <taxon>Euglenozoa</taxon>
        <taxon>Euglenida</taxon>
        <taxon>Spirocuta</taxon>
        <taxon>Euglenophyceae</taxon>
        <taxon>Eutreptiales</taxon>
        <taxon>Eutreptiaceae</taxon>
        <taxon>Eutreptiella</taxon>
    </lineage>
</organism>
<evidence type="ECO:0000256" key="4">
    <source>
        <dbReference type="ARBA" id="ARBA00022989"/>
    </source>
</evidence>
<comment type="catalytic activity">
    <reaction evidence="7">
        <text>L-cysteinyl-[protein] + hexadecanoyl-CoA = S-hexadecanoyl-L-cysteinyl-[protein] + CoA</text>
        <dbReference type="Rhea" id="RHEA:36683"/>
        <dbReference type="Rhea" id="RHEA-COMP:10131"/>
        <dbReference type="Rhea" id="RHEA-COMP:11032"/>
        <dbReference type="ChEBI" id="CHEBI:29950"/>
        <dbReference type="ChEBI" id="CHEBI:57287"/>
        <dbReference type="ChEBI" id="CHEBI:57379"/>
        <dbReference type="ChEBI" id="CHEBI:74151"/>
        <dbReference type="EC" id="2.3.1.225"/>
    </reaction>
</comment>
<dbReference type="PANTHER" id="PTHR22883:SF203">
    <property type="entry name" value="PALMITOYLTRANSFERASE"/>
    <property type="match status" value="1"/>
</dbReference>
<dbReference type="PANTHER" id="PTHR22883">
    <property type="entry name" value="ZINC FINGER DHHC DOMAIN CONTAINING PROTEIN"/>
    <property type="match status" value="1"/>
</dbReference>
<keyword evidence="3 7" id="KW-0812">Transmembrane</keyword>
<evidence type="ECO:0000256" key="6">
    <source>
        <dbReference type="ARBA" id="ARBA00023315"/>
    </source>
</evidence>
<sequence length="441" mass="48626">MFAVFQAPFLPSPAFYICNVICSILFVLTVVLNILAVFSNPSDPRIAEKQTSSALQDEPPEGTNPCYYCRSFVHESSKHCRTCAKCVVGFDHHCKWLNNCVGERNYRLFFMFVCATLGALTTILGTFMYQFIDSFFNAWYEAKVNEFYSISLRLWQIIIGLIAILAVIASVLLWHLLGFHIMLAIKGQTTYEWILGNREKKRSRALQNQGIVASSTAEMQPAHDISESGLKTVNVMPGAGIDDRSAGAPTCSPRTSGRKTEGLQRTTPADFSAQLNQFAPPSTPNDGTGGPEWIGGQPVYPVVEWSAGSTQMYPEIPLQKGDMRRPLHALQSTPVVPGPTPHQSPAASENEEIRDAHRSTGRPSQSIRDANESRVTESHTRQRTLARDVPVANDVNGICETGLGCTNDDEPPGIDRNIHRTPFPFHSPYTDDAPGPAVYAH</sequence>
<feature type="domain" description="Palmitoyltransferase DHHC" evidence="9">
    <location>
        <begin position="63"/>
        <end position="194"/>
    </location>
</feature>
<gene>
    <name evidence="10" type="ORF">EGYM00392_LOCUS13867</name>
</gene>
<dbReference type="AlphaFoldDB" id="A0A7S1I6N9"/>
<keyword evidence="5 7" id="KW-0472">Membrane</keyword>
<evidence type="ECO:0000256" key="3">
    <source>
        <dbReference type="ARBA" id="ARBA00022692"/>
    </source>
</evidence>
<feature type="transmembrane region" description="Helical" evidence="7">
    <location>
        <begin position="108"/>
        <end position="132"/>
    </location>
</feature>
<feature type="compositionally biased region" description="Basic and acidic residues" evidence="8">
    <location>
        <begin position="369"/>
        <end position="380"/>
    </location>
</feature>
<dbReference type="InterPro" id="IPR001594">
    <property type="entry name" value="Palmitoyltrfase_DHHC"/>
</dbReference>
<feature type="compositionally biased region" description="Polar residues" evidence="8">
    <location>
        <begin position="263"/>
        <end position="286"/>
    </location>
</feature>
<proteinExistence type="inferred from homology"/>
<keyword evidence="2 7" id="KW-0808">Transferase</keyword>
<evidence type="ECO:0000256" key="8">
    <source>
        <dbReference type="SAM" id="MobiDB-lite"/>
    </source>
</evidence>
<evidence type="ECO:0000313" key="10">
    <source>
        <dbReference type="EMBL" id="CAD9002783.1"/>
    </source>
</evidence>
<dbReference type="Pfam" id="PF01529">
    <property type="entry name" value="DHHC"/>
    <property type="match status" value="1"/>
</dbReference>
<dbReference type="InterPro" id="IPR039859">
    <property type="entry name" value="PFA4/ZDH16/20/ERF2-like"/>
</dbReference>
<accession>A0A7S1I6N9</accession>
<feature type="transmembrane region" description="Helical" evidence="7">
    <location>
        <begin position="14"/>
        <end position="38"/>
    </location>
</feature>
<protein>
    <recommendedName>
        <fullName evidence="7">Palmitoyltransferase</fullName>
        <ecNumber evidence="7">2.3.1.225</ecNumber>
    </recommendedName>
</protein>
<dbReference type="EC" id="2.3.1.225" evidence="7"/>
<evidence type="ECO:0000259" key="9">
    <source>
        <dbReference type="Pfam" id="PF01529"/>
    </source>
</evidence>